<protein>
    <recommendedName>
        <fullName evidence="4">2-amino-4-hydroxy-6-hydroxymethyldihydropteridine pyrophosphokinase</fullName>
        <ecNumber evidence="3">2.7.6.3</ecNumber>
    </recommendedName>
    <alternativeName>
        <fullName evidence="11">6-hydroxymethyl-7,8-dihydropterin pyrophosphokinase</fullName>
    </alternativeName>
    <alternativeName>
        <fullName evidence="12">7,8-dihydro-6-hydroxymethylpterin-pyrophosphokinase</fullName>
    </alternativeName>
</protein>
<name>A0A212JYL4_9BACT</name>
<evidence type="ECO:0000256" key="11">
    <source>
        <dbReference type="ARBA" id="ARBA00029766"/>
    </source>
</evidence>
<keyword evidence="8" id="KW-0067">ATP-binding</keyword>
<dbReference type="GO" id="GO:0046656">
    <property type="term" value="P:folic acid biosynthetic process"/>
    <property type="evidence" value="ECO:0007669"/>
    <property type="project" value="UniProtKB-KW"/>
</dbReference>
<evidence type="ECO:0000256" key="12">
    <source>
        <dbReference type="ARBA" id="ARBA00033413"/>
    </source>
</evidence>
<dbReference type="EMBL" id="FLUL01000001">
    <property type="protein sequence ID" value="SBW04526.1"/>
    <property type="molecule type" value="Genomic_DNA"/>
</dbReference>
<proteinExistence type="inferred from homology"/>
<dbReference type="GO" id="GO:0003848">
    <property type="term" value="F:2-amino-4-hydroxy-6-hydroxymethyldihydropteridine diphosphokinase activity"/>
    <property type="evidence" value="ECO:0007669"/>
    <property type="project" value="UniProtKB-EC"/>
</dbReference>
<keyword evidence="9" id="KW-0289">Folate biosynthesis</keyword>
<evidence type="ECO:0000256" key="2">
    <source>
        <dbReference type="ARBA" id="ARBA00005810"/>
    </source>
</evidence>
<accession>A0A212JYL4</accession>
<evidence type="ECO:0000256" key="3">
    <source>
        <dbReference type="ARBA" id="ARBA00013253"/>
    </source>
</evidence>
<evidence type="ECO:0000256" key="7">
    <source>
        <dbReference type="ARBA" id="ARBA00022777"/>
    </source>
</evidence>
<keyword evidence="5" id="KW-0808">Transferase</keyword>
<dbReference type="UniPathway" id="UPA00077">
    <property type="reaction ID" value="UER00155"/>
</dbReference>
<evidence type="ECO:0000256" key="9">
    <source>
        <dbReference type="ARBA" id="ARBA00022909"/>
    </source>
</evidence>
<comment type="pathway">
    <text evidence="1">Cofactor biosynthesis; tetrahydrofolate biosynthesis; 2-amino-4-hydroxy-6-hydroxymethyl-7,8-dihydropteridine diphosphate from 7,8-dihydroneopterin triphosphate: step 4/4.</text>
</comment>
<sequence>MQRIFAPIMNKALLCIGTNEDTETNLRLCHQLLNSSFGEISYSDTSVTTPYGAHYKNDFLNQLAVIYTDQDKEEVRLKLKSIERQMGRESHDKEKGIVKIDIDLVIWNEEVLKPADVSRKYIVDLLPSLEK</sequence>
<evidence type="ECO:0000313" key="14">
    <source>
        <dbReference type="EMBL" id="SBW04526.1"/>
    </source>
</evidence>
<dbReference type="PANTHER" id="PTHR43071">
    <property type="entry name" value="2-AMINO-4-HYDROXY-6-HYDROXYMETHYLDIHYDROPTERIDINE PYROPHOSPHOKINASE"/>
    <property type="match status" value="1"/>
</dbReference>
<comment type="similarity">
    <text evidence="2">Belongs to the HPPK family.</text>
</comment>
<organism evidence="14">
    <name type="scientific">uncultured Dysgonomonas sp</name>
    <dbReference type="NCBI Taxonomy" id="206096"/>
    <lineage>
        <taxon>Bacteria</taxon>
        <taxon>Pseudomonadati</taxon>
        <taxon>Bacteroidota</taxon>
        <taxon>Bacteroidia</taxon>
        <taxon>Bacteroidales</taxon>
        <taxon>Dysgonomonadaceae</taxon>
        <taxon>Dysgonomonas</taxon>
        <taxon>environmental samples</taxon>
    </lineage>
</organism>
<dbReference type="GO" id="GO:0005524">
    <property type="term" value="F:ATP binding"/>
    <property type="evidence" value="ECO:0007669"/>
    <property type="project" value="UniProtKB-KW"/>
</dbReference>
<reference evidence="14" key="1">
    <citation type="submission" date="2016-04" db="EMBL/GenBank/DDBJ databases">
        <authorList>
            <person name="Evans L.H."/>
            <person name="Alamgir A."/>
            <person name="Owens N."/>
            <person name="Weber N.D."/>
            <person name="Virtaneva K."/>
            <person name="Barbian K."/>
            <person name="Babar A."/>
            <person name="Rosenke K."/>
        </authorList>
    </citation>
    <scope>NUCLEOTIDE SEQUENCE</scope>
    <source>
        <strain evidence="14">86-2</strain>
    </source>
</reference>
<dbReference type="SUPFAM" id="SSF55083">
    <property type="entry name" value="6-hydroxymethyl-7,8-dihydropterin pyrophosphokinase, HPPK"/>
    <property type="match status" value="1"/>
</dbReference>
<evidence type="ECO:0000256" key="1">
    <source>
        <dbReference type="ARBA" id="ARBA00005051"/>
    </source>
</evidence>
<feature type="domain" description="7,8-dihydro-6-hydroxymethylpterin-pyrophosphokinase" evidence="13">
    <location>
        <begin position="14"/>
        <end position="126"/>
    </location>
</feature>
<evidence type="ECO:0000256" key="8">
    <source>
        <dbReference type="ARBA" id="ARBA00022840"/>
    </source>
</evidence>
<evidence type="ECO:0000256" key="4">
    <source>
        <dbReference type="ARBA" id="ARBA00016218"/>
    </source>
</evidence>
<dbReference type="GO" id="GO:0046654">
    <property type="term" value="P:tetrahydrofolate biosynthetic process"/>
    <property type="evidence" value="ECO:0007669"/>
    <property type="project" value="UniProtKB-UniPathway"/>
</dbReference>
<evidence type="ECO:0000256" key="10">
    <source>
        <dbReference type="ARBA" id="ARBA00029409"/>
    </source>
</evidence>
<evidence type="ECO:0000256" key="6">
    <source>
        <dbReference type="ARBA" id="ARBA00022741"/>
    </source>
</evidence>
<dbReference type="Gene3D" id="3.30.70.560">
    <property type="entry name" value="7,8-Dihydro-6-hydroxymethylpterin-pyrophosphokinase HPPK"/>
    <property type="match status" value="1"/>
</dbReference>
<dbReference type="PANTHER" id="PTHR43071:SF1">
    <property type="entry name" value="2-AMINO-4-HYDROXY-6-HYDROXYMETHYLDIHYDROPTERIDINE PYROPHOSPHOKINASE"/>
    <property type="match status" value="1"/>
</dbReference>
<comment type="function">
    <text evidence="10">Catalyzes the transfer of pyrophosphate from adenosine triphosphate (ATP) to 6-hydroxymethyl-7,8-dihydropterin, an enzymatic step in folate biosynthesis pathway.</text>
</comment>
<dbReference type="EC" id="2.7.6.3" evidence="3"/>
<evidence type="ECO:0000259" key="13">
    <source>
        <dbReference type="Pfam" id="PF01288"/>
    </source>
</evidence>
<keyword evidence="6" id="KW-0547">Nucleotide-binding</keyword>
<keyword evidence="7" id="KW-0418">Kinase</keyword>
<dbReference type="GO" id="GO:0016301">
    <property type="term" value="F:kinase activity"/>
    <property type="evidence" value="ECO:0007669"/>
    <property type="project" value="UniProtKB-KW"/>
</dbReference>
<evidence type="ECO:0000256" key="5">
    <source>
        <dbReference type="ARBA" id="ARBA00022679"/>
    </source>
</evidence>
<dbReference type="InterPro" id="IPR035907">
    <property type="entry name" value="Hppk_sf"/>
</dbReference>
<dbReference type="Pfam" id="PF01288">
    <property type="entry name" value="HPPK"/>
    <property type="match status" value="1"/>
</dbReference>
<dbReference type="InterPro" id="IPR000550">
    <property type="entry name" value="Hppk"/>
</dbReference>
<gene>
    <name evidence="14" type="ORF">KL86DYS2_12627</name>
</gene>
<dbReference type="AlphaFoldDB" id="A0A212JYL4"/>